<evidence type="ECO:0008006" key="3">
    <source>
        <dbReference type="Google" id="ProtNLM"/>
    </source>
</evidence>
<dbReference type="InterPro" id="IPR009569">
    <property type="entry name" value="AA_synth_put"/>
</dbReference>
<evidence type="ECO:0000313" key="2">
    <source>
        <dbReference type="Proteomes" id="UP000196655"/>
    </source>
</evidence>
<gene>
    <name evidence="1" type="ORF">BWR60_06615</name>
</gene>
<sequence>MPEVEIRKRLVTVEEIFHEGGPASTTPLRRGAIIAVIRNPFAGRYVEEIAGFMDDLKPLGLAMAQQLIRALGGDPKAIQGYGKGAIVGAAGELEHGALWHVPGGYAMREALGGAKAIVPSAKKVGGPGARLDVPVTHIDASYVRSHFDAMEVGVPDGPKADEIALVLVMTTGARIHARVGGLKASEIKGEDGLR</sequence>
<dbReference type="OrthoDB" id="9803312at2"/>
<organism evidence="1 2">
    <name type="scientific">Inquilinus limosus</name>
    <dbReference type="NCBI Taxonomy" id="171674"/>
    <lineage>
        <taxon>Bacteria</taxon>
        <taxon>Pseudomonadati</taxon>
        <taxon>Pseudomonadota</taxon>
        <taxon>Alphaproteobacteria</taxon>
        <taxon>Rhodospirillales</taxon>
        <taxon>Rhodospirillaceae</taxon>
        <taxon>Inquilinus</taxon>
    </lineage>
</organism>
<dbReference type="InterPro" id="IPR035936">
    <property type="entry name" value="BB2672"/>
</dbReference>
<dbReference type="EMBL" id="NHON01000008">
    <property type="protein sequence ID" value="OWJ68108.1"/>
    <property type="molecule type" value="Genomic_DNA"/>
</dbReference>
<evidence type="ECO:0000313" key="1">
    <source>
        <dbReference type="EMBL" id="OWJ68108.1"/>
    </source>
</evidence>
<dbReference type="Proteomes" id="UP000196655">
    <property type="component" value="Unassembled WGS sequence"/>
</dbReference>
<proteinExistence type="predicted"/>
<dbReference type="STRING" id="1122125.GCA_000423185_05745"/>
<comment type="caution">
    <text evidence="1">The sequence shown here is derived from an EMBL/GenBank/DDBJ whole genome shotgun (WGS) entry which is preliminary data.</text>
</comment>
<reference evidence="2" key="1">
    <citation type="submission" date="2017-05" db="EMBL/GenBank/DDBJ databases">
        <authorList>
            <person name="Macchi M."/>
            <person name="Festa S."/>
            <person name="Coppotelli B.M."/>
            <person name="Morelli I.S."/>
        </authorList>
    </citation>
    <scope>NUCLEOTIDE SEQUENCE [LARGE SCALE GENOMIC DNA]</scope>
    <source>
        <strain evidence="2">I</strain>
    </source>
</reference>
<name>A0A211ZS46_9PROT</name>
<protein>
    <recommendedName>
        <fullName evidence="3">Amino acid synthesis family protein</fullName>
    </recommendedName>
</protein>
<keyword evidence="2" id="KW-1185">Reference proteome</keyword>
<dbReference type="SUPFAM" id="SSF160519">
    <property type="entry name" value="BB2672-like"/>
    <property type="match status" value="1"/>
</dbReference>
<dbReference type="RefSeq" id="WP_088150219.1">
    <property type="nucleotide sequence ID" value="NZ_NHON01000008.1"/>
</dbReference>
<accession>A0A211ZS46</accession>
<dbReference type="Gene3D" id="3.30.1330.110">
    <property type="entry name" value="BB2672"/>
    <property type="match status" value="1"/>
</dbReference>
<dbReference type="Pfam" id="PF06684">
    <property type="entry name" value="AA_synth"/>
    <property type="match status" value="1"/>
</dbReference>
<dbReference type="AlphaFoldDB" id="A0A211ZS46"/>